<feature type="compositionally biased region" description="Basic residues" evidence="1">
    <location>
        <begin position="160"/>
        <end position="170"/>
    </location>
</feature>
<evidence type="ECO:0000313" key="2">
    <source>
        <dbReference type="EMBL" id="AXH76203.1"/>
    </source>
</evidence>
<organism evidence="2 3">
    <name type="scientific">Cressdnaviricota sp</name>
    <dbReference type="NCBI Taxonomy" id="2748378"/>
    <lineage>
        <taxon>Viruses</taxon>
        <taxon>Monodnaviria</taxon>
        <taxon>Shotokuvirae</taxon>
        <taxon>Cressdnaviricota</taxon>
    </lineage>
</organism>
<keyword evidence="3" id="KW-1185">Reference proteome</keyword>
<protein>
    <submittedName>
        <fullName evidence="2">Uncharacterized protein</fullName>
    </submittedName>
</protein>
<evidence type="ECO:0000313" key="3">
    <source>
        <dbReference type="Proteomes" id="UP000282594"/>
    </source>
</evidence>
<proteinExistence type="predicted"/>
<feature type="compositionally biased region" description="Polar residues" evidence="1">
    <location>
        <begin position="1"/>
        <end position="12"/>
    </location>
</feature>
<reference evidence="2 3" key="1">
    <citation type="submission" date="2018-07" db="EMBL/GenBank/DDBJ databases">
        <title>Uncovering a Universe of Circular DNA Viruses in Animal Metagenomes.</title>
        <authorList>
            <person name="Tisza M."/>
            <person name="Buck C."/>
            <person name="Pastrana D."/>
            <person name="Welch N."/>
            <person name="Peretti A."/>
        </authorList>
    </citation>
    <scope>NUCLEOTIDE SEQUENCE [LARGE SCALE GENOMIC DNA]</scope>
    <source>
        <strain evidence="2">Ctdb796</strain>
    </source>
</reference>
<feature type="region of interest" description="Disordered" evidence="1">
    <location>
        <begin position="155"/>
        <end position="179"/>
    </location>
</feature>
<dbReference type="EMBL" id="MH617332">
    <property type="protein sequence ID" value="AXH76203.1"/>
    <property type="molecule type" value="Genomic_DNA"/>
</dbReference>
<evidence type="ECO:0000256" key="1">
    <source>
        <dbReference type="SAM" id="MobiDB-lite"/>
    </source>
</evidence>
<feature type="region of interest" description="Disordered" evidence="1">
    <location>
        <begin position="1"/>
        <end position="24"/>
    </location>
</feature>
<accession>A0A345MXV3</accession>
<sequence length="179" mass="21788">MVAGTDPNQLPYQPTLGGPSPGLDPNEARIAPTLLKFLETCKEGIKPLDDYDNECFKFIIENQDHRGIAENAMQMLTSKIRNTEIEFRKLRRLILYWMHNLPNSQYSYRHYMRLFHKNFYENEFNQQLMQLVYVYKTDREIEMDREHARRTYTQQMEQHRRNRHRFRRPRQNLSYLATR</sequence>
<dbReference type="Proteomes" id="UP000282594">
    <property type="component" value="Segment"/>
</dbReference>
<name>A0A345MXV3_9VIRU</name>